<proteinExistence type="inferred from homology"/>
<comment type="similarity">
    <text evidence="2 6">Belongs to the SURF1 family.</text>
</comment>
<protein>
    <recommendedName>
        <fullName evidence="6">SURF1-like protein</fullName>
    </recommendedName>
</protein>
<comment type="caution">
    <text evidence="7">The sequence shown here is derived from an EMBL/GenBank/DDBJ whole genome shotgun (WGS) entry which is preliminary data.</text>
</comment>
<evidence type="ECO:0000256" key="1">
    <source>
        <dbReference type="ARBA" id="ARBA00004370"/>
    </source>
</evidence>
<dbReference type="EMBL" id="SOBT01000011">
    <property type="protein sequence ID" value="TDU25752.1"/>
    <property type="molecule type" value="Genomic_DNA"/>
</dbReference>
<evidence type="ECO:0000256" key="5">
    <source>
        <dbReference type="ARBA" id="ARBA00023136"/>
    </source>
</evidence>
<feature type="transmembrane region" description="Helical" evidence="6">
    <location>
        <begin position="211"/>
        <end position="229"/>
    </location>
</feature>
<dbReference type="Pfam" id="PF02104">
    <property type="entry name" value="SURF1"/>
    <property type="match status" value="1"/>
</dbReference>
<evidence type="ECO:0000256" key="6">
    <source>
        <dbReference type="RuleBase" id="RU363076"/>
    </source>
</evidence>
<dbReference type="PANTHER" id="PTHR23427:SF2">
    <property type="entry name" value="SURFEIT LOCUS PROTEIN 1"/>
    <property type="match status" value="1"/>
</dbReference>
<keyword evidence="6" id="KW-1003">Cell membrane</keyword>
<feature type="transmembrane region" description="Helical" evidence="6">
    <location>
        <begin position="12"/>
        <end position="31"/>
    </location>
</feature>
<evidence type="ECO:0000256" key="2">
    <source>
        <dbReference type="ARBA" id="ARBA00007165"/>
    </source>
</evidence>
<reference evidence="7 8" key="1">
    <citation type="submission" date="2019-03" db="EMBL/GenBank/DDBJ databases">
        <title>Genomic Encyclopedia of Type Strains, Phase IV (KMG-IV): sequencing the most valuable type-strain genomes for metagenomic binning, comparative biology and taxonomic classification.</title>
        <authorList>
            <person name="Goeker M."/>
        </authorList>
    </citation>
    <scope>NUCLEOTIDE SEQUENCE [LARGE SCALE GENOMIC DNA]</scope>
    <source>
        <strain evidence="7 8">DSM 26377</strain>
    </source>
</reference>
<dbReference type="CDD" id="cd06662">
    <property type="entry name" value="SURF1"/>
    <property type="match status" value="1"/>
</dbReference>
<dbReference type="RefSeq" id="WP_162851352.1">
    <property type="nucleotide sequence ID" value="NZ_MWIN01000013.1"/>
</dbReference>
<name>A0A4R7NY05_9GAMM</name>
<organism evidence="7 8">
    <name type="scientific">Panacagrimonas perspica</name>
    <dbReference type="NCBI Taxonomy" id="381431"/>
    <lineage>
        <taxon>Bacteria</taxon>
        <taxon>Pseudomonadati</taxon>
        <taxon>Pseudomonadota</taxon>
        <taxon>Gammaproteobacteria</taxon>
        <taxon>Nevskiales</taxon>
        <taxon>Nevskiaceae</taxon>
        <taxon>Panacagrimonas</taxon>
    </lineage>
</organism>
<dbReference type="Proteomes" id="UP000295341">
    <property type="component" value="Unassembled WGS sequence"/>
</dbReference>
<dbReference type="AlphaFoldDB" id="A0A4R7NY05"/>
<evidence type="ECO:0000313" key="7">
    <source>
        <dbReference type="EMBL" id="TDU25752.1"/>
    </source>
</evidence>
<sequence>MPITFKPPLWSLLPTVLVTALFVTLGTWQLGRAHQKEALQSAFDTAGTAPVTSLPLQPPRGDALTTHRVRVEGAFDPQRQLLLDNQSRAQIPGYRVWTPLKREDGSWLIVDRGWVAADPDRGRLPAIDVAGDAREVQGFWRPLPEPGLRLASDPCAAIGFPRVASYPTREQLACVLGAPVADGVLLLDAGLPDGYVREWTLPNPVPPARHYAYAAQWFAFAATLLFLFIKYSLKRLP</sequence>
<keyword evidence="3 6" id="KW-0812">Transmembrane</keyword>
<dbReference type="InterPro" id="IPR045214">
    <property type="entry name" value="Surf1/Surf4"/>
</dbReference>
<comment type="subcellular location">
    <subcellularLocation>
        <location evidence="6">Cell membrane</location>
        <topology evidence="6">Multi-pass membrane protein</topology>
    </subcellularLocation>
    <subcellularLocation>
        <location evidence="1">Membrane</location>
    </subcellularLocation>
</comment>
<evidence type="ECO:0000256" key="4">
    <source>
        <dbReference type="ARBA" id="ARBA00022989"/>
    </source>
</evidence>
<keyword evidence="4 6" id="KW-1133">Transmembrane helix</keyword>
<dbReference type="GO" id="GO:0005886">
    <property type="term" value="C:plasma membrane"/>
    <property type="evidence" value="ECO:0007669"/>
    <property type="project" value="UniProtKB-SubCell"/>
</dbReference>
<gene>
    <name evidence="7" type="ORF">DFR24_4197</name>
</gene>
<evidence type="ECO:0000256" key="3">
    <source>
        <dbReference type="ARBA" id="ARBA00022692"/>
    </source>
</evidence>
<evidence type="ECO:0000313" key="8">
    <source>
        <dbReference type="Proteomes" id="UP000295341"/>
    </source>
</evidence>
<keyword evidence="5 6" id="KW-0472">Membrane</keyword>
<dbReference type="PANTHER" id="PTHR23427">
    <property type="entry name" value="SURFEIT LOCUS PROTEIN"/>
    <property type="match status" value="1"/>
</dbReference>
<feature type="transmembrane region" description="Helical" evidence="6">
    <location>
        <begin position="172"/>
        <end position="191"/>
    </location>
</feature>
<accession>A0A4R7NY05</accession>
<dbReference type="PROSITE" id="PS50895">
    <property type="entry name" value="SURF1"/>
    <property type="match status" value="1"/>
</dbReference>
<keyword evidence="8" id="KW-1185">Reference proteome</keyword>
<dbReference type="InterPro" id="IPR002994">
    <property type="entry name" value="Surf1/Shy1"/>
</dbReference>